<dbReference type="PANTHER" id="PTHR24006:SF644">
    <property type="entry name" value="UBIQUITIN CARBOXYL-TERMINAL HYDROLASE 7"/>
    <property type="match status" value="1"/>
</dbReference>
<comment type="caution">
    <text evidence="10">The sequence shown here is derived from an EMBL/GenBank/DDBJ whole genome shotgun (WGS) entry which is preliminary data.</text>
</comment>
<dbReference type="Pfam" id="PF14533">
    <property type="entry name" value="USP7_C2"/>
    <property type="match status" value="1"/>
</dbReference>
<keyword evidence="5" id="KW-0833">Ubl conjugation pathway</keyword>
<evidence type="ECO:0000256" key="2">
    <source>
        <dbReference type="ARBA" id="ARBA00009085"/>
    </source>
</evidence>
<protein>
    <recommendedName>
        <fullName evidence="3">ubiquitinyl hydrolase 1</fullName>
        <ecNumber evidence="3">3.4.19.12</ecNumber>
    </recommendedName>
</protein>
<dbReference type="InterPro" id="IPR029346">
    <property type="entry name" value="USP_C"/>
</dbReference>
<dbReference type="Proteomes" id="UP000266673">
    <property type="component" value="Unassembled WGS sequence"/>
</dbReference>
<dbReference type="InterPro" id="IPR050164">
    <property type="entry name" value="Peptidase_C19"/>
</dbReference>
<evidence type="ECO:0000256" key="3">
    <source>
        <dbReference type="ARBA" id="ARBA00012759"/>
    </source>
</evidence>
<dbReference type="InterPro" id="IPR002083">
    <property type="entry name" value="MATH/TRAF_dom"/>
</dbReference>
<feature type="domain" description="USP" evidence="9">
    <location>
        <begin position="185"/>
        <end position="491"/>
    </location>
</feature>
<dbReference type="InterPro" id="IPR028889">
    <property type="entry name" value="USP"/>
</dbReference>
<dbReference type="OrthoDB" id="289038at2759"/>
<comment type="similarity">
    <text evidence="2">Belongs to the peptidase C19 family.</text>
</comment>
<dbReference type="GO" id="GO:0005829">
    <property type="term" value="C:cytosol"/>
    <property type="evidence" value="ECO:0007669"/>
    <property type="project" value="TreeGrafter"/>
</dbReference>
<accession>A0A397UU13</accession>
<dbReference type="GO" id="GO:0016579">
    <property type="term" value="P:protein deubiquitination"/>
    <property type="evidence" value="ECO:0007669"/>
    <property type="project" value="InterPro"/>
</dbReference>
<dbReference type="STRING" id="44941.A0A397UU13"/>
<evidence type="ECO:0000259" key="9">
    <source>
        <dbReference type="PROSITE" id="PS50235"/>
    </source>
</evidence>
<evidence type="ECO:0000256" key="1">
    <source>
        <dbReference type="ARBA" id="ARBA00000707"/>
    </source>
</evidence>
<dbReference type="GO" id="GO:0006508">
    <property type="term" value="P:proteolysis"/>
    <property type="evidence" value="ECO:0007669"/>
    <property type="project" value="UniProtKB-KW"/>
</dbReference>
<dbReference type="Pfam" id="PF22486">
    <property type="entry name" value="MATH_2"/>
    <property type="match status" value="1"/>
</dbReference>
<evidence type="ECO:0000313" key="11">
    <source>
        <dbReference type="Proteomes" id="UP000266673"/>
    </source>
</evidence>
<dbReference type="InterPro" id="IPR024729">
    <property type="entry name" value="USP7_ICP0-binding_dom"/>
</dbReference>
<evidence type="ECO:0000256" key="5">
    <source>
        <dbReference type="ARBA" id="ARBA00022786"/>
    </source>
</evidence>
<dbReference type="Pfam" id="PF12436">
    <property type="entry name" value="USP7_ICP0_bdg"/>
    <property type="match status" value="1"/>
</dbReference>
<dbReference type="Gene3D" id="2.60.210.10">
    <property type="entry name" value="Apoptosis, Tumor Necrosis Factor Receptor Associated Protein 2, Chain A"/>
    <property type="match status" value="1"/>
</dbReference>
<dbReference type="InterPro" id="IPR008974">
    <property type="entry name" value="TRAF-like"/>
</dbReference>
<name>A0A397UU13_9GLOM</name>
<keyword evidence="7" id="KW-0788">Thiol protease</keyword>
<dbReference type="SUPFAM" id="SSF49599">
    <property type="entry name" value="TRAF domain-like"/>
    <property type="match status" value="1"/>
</dbReference>
<dbReference type="Pfam" id="PF00443">
    <property type="entry name" value="UCH"/>
    <property type="match status" value="1"/>
</dbReference>
<dbReference type="Gene3D" id="3.90.70.10">
    <property type="entry name" value="Cysteine proteinases"/>
    <property type="match status" value="1"/>
</dbReference>
<proteinExistence type="inferred from homology"/>
<evidence type="ECO:0000256" key="7">
    <source>
        <dbReference type="ARBA" id="ARBA00022807"/>
    </source>
</evidence>
<gene>
    <name evidence="10" type="ORF">C2G38_2144391</name>
</gene>
<dbReference type="GO" id="GO:0004843">
    <property type="term" value="F:cysteine-type deubiquitinase activity"/>
    <property type="evidence" value="ECO:0007669"/>
    <property type="project" value="UniProtKB-EC"/>
</dbReference>
<dbReference type="EMBL" id="QKWP01000895">
    <property type="protein sequence ID" value="RIB13740.1"/>
    <property type="molecule type" value="Genomic_DNA"/>
</dbReference>
<dbReference type="SMART" id="SM00061">
    <property type="entry name" value="MATH"/>
    <property type="match status" value="1"/>
</dbReference>
<organism evidence="10 11">
    <name type="scientific">Gigaspora rosea</name>
    <dbReference type="NCBI Taxonomy" id="44941"/>
    <lineage>
        <taxon>Eukaryota</taxon>
        <taxon>Fungi</taxon>
        <taxon>Fungi incertae sedis</taxon>
        <taxon>Mucoromycota</taxon>
        <taxon>Glomeromycotina</taxon>
        <taxon>Glomeromycetes</taxon>
        <taxon>Diversisporales</taxon>
        <taxon>Gigasporaceae</taxon>
        <taxon>Gigaspora</taxon>
    </lineage>
</organism>
<dbReference type="PROSITE" id="PS50235">
    <property type="entry name" value="USP_3"/>
    <property type="match status" value="1"/>
</dbReference>
<reference evidence="10 11" key="1">
    <citation type="submission" date="2018-06" db="EMBL/GenBank/DDBJ databases">
        <title>Comparative genomics reveals the genomic features of Rhizophagus irregularis, R. cerebriforme, R. diaphanum and Gigaspora rosea, and their symbiotic lifestyle signature.</title>
        <authorList>
            <person name="Morin E."/>
            <person name="San Clemente H."/>
            <person name="Chen E.C.H."/>
            <person name="De La Providencia I."/>
            <person name="Hainaut M."/>
            <person name="Kuo A."/>
            <person name="Kohler A."/>
            <person name="Murat C."/>
            <person name="Tang N."/>
            <person name="Roy S."/>
            <person name="Loubradou J."/>
            <person name="Henrissat B."/>
            <person name="Grigoriev I.V."/>
            <person name="Corradi N."/>
            <person name="Roux C."/>
            <person name="Martin F.M."/>
        </authorList>
    </citation>
    <scope>NUCLEOTIDE SEQUENCE [LARGE SCALE GENOMIC DNA]</scope>
    <source>
        <strain evidence="10 11">DAOM 194757</strain>
    </source>
</reference>
<feature type="domain" description="MATH" evidence="8">
    <location>
        <begin position="26"/>
        <end position="158"/>
    </location>
</feature>
<dbReference type="InterPro" id="IPR038765">
    <property type="entry name" value="Papain-like_cys_pep_sf"/>
</dbReference>
<sequence>MTNVNVDYKAIANNIMPNRGYEIEDFQYYTWQINSWSSLERRTTGPEFEAGGWKWRILLFPYGNKNQAGYVSIYIEFVDPKGAPAGWHSCVQFALLLWNPEDLTICISHNARHCFTAEDPDWGFTRFCKQHKLFAPSKSENQTRSIIENNSCNITAFVRVLKESIGVPWHNFIKNYNSKKVTGYVGLKNQGATDYMNVELQLLYSIKYFRKMIYQIPTEDDEPIKSISLAIQRIFYQLQISDTPVETTELTKSFGWDSSDCNIRHDVQEFDRVLLNYLKNKMKNTNVDNAISRLFAGKIKRYVRCININYESSRIEDYYDILLEVKGYKTLSDSFMNYIREKSCEGNNKYQTGIYGLQDAIKGVIFESFPSVLRIQLKRFEYDFQKDTVVKINDRLEYPLEIDLQKYLSSNNNKSNPHNYLLHAVIVHNGDLNEGSYYIFLKPEKNGKWFKFDDNRIIPLTDKDVLENNYGAETPNVISSTNAYILIYIRESDIDFVLSPIFDYDIPKHLQNRLDEEKALCERKKKEAEERYFYLSIKVVTPAIFERYQGFDLINFYDQKYPLSEVPQIKVLKSETYEAFETMVAQKFGIPVEQIRLWVLVNRQNRTIRPDIPIVDHPDMTMDQVRIKMAQRQDELKLFLEVAKPINGEIFFPQTDENSPNIMVFIKYFNPDTQSLEGLGHLYVQELDKVCDIFPILCEKKNFPQHTPLKIHEEIKPDMIVDMNLEFTFQQSEIQNGDIICFQKALTEEEIQEHAVAGRIHDIPVFFESLLMRIIVQFKPKYIDREQKPEFELVLNKKYTYDDVVKHVATFLNIDPLKLRFTMAHQTSDTNNTVIKRDTTQTLSEMLQIDYLPEFVLLYYEILDISIVELETKKFFKVYWLGAVVKEEEVVDICLPKTAIVYEIFQIIIKKLALKPNSKIRLYDVLDYKIQKEYDINDPIDKIPEYMMLYAEEIPQDEVELGDNDKVIQVFHFTKEPLHAHGIPFKFVIKAGEPFSTIKLRLKLRLGINEDFSKVKVVVVQALSNAKPQYIDDSVILSDYGLTDELLGLNHFVLQKLEITVVSIWVGRANAYMHSLALMVNGL</sequence>
<evidence type="ECO:0000256" key="6">
    <source>
        <dbReference type="ARBA" id="ARBA00022801"/>
    </source>
</evidence>
<dbReference type="EC" id="3.4.19.12" evidence="3"/>
<dbReference type="GO" id="GO:0031647">
    <property type="term" value="P:regulation of protein stability"/>
    <property type="evidence" value="ECO:0007669"/>
    <property type="project" value="TreeGrafter"/>
</dbReference>
<keyword evidence="6" id="KW-0378">Hydrolase</keyword>
<dbReference type="PANTHER" id="PTHR24006">
    <property type="entry name" value="UBIQUITIN CARBOXYL-TERMINAL HYDROLASE"/>
    <property type="match status" value="1"/>
</dbReference>
<dbReference type="PROSITE" id="PS50144">
    <property type="entry name" value="MATH"/>
    <property type="match status" value="1"/>
</dbReference>
<dbReference type="Gene3D" id="3.10.20.90">
    <property type="entry name" value="Phosphatidylinositol 3-kinase Catalytic Subunit, Chain A, domain 1"/>
    <property type="match status" value="2"/>
</dbReference>
<comment type="catalytic activity">
    <reaction evidence="1">
        <text>Thiol-dependent hydrolysis of ester, thioester, amide, peptide and isopeptide bonds formed by the C-terminal Gly of ubiquitin (a 76-residue protein attached to proteins as an intracellular targeting signal).</text>
        <dbReference type="EC" id="3.4.19.12"/>
    </reaction>
</comment>
<dbReference type="InterPro" id="IPR001394">
    <property type="entry name" value="Peptidase_C19_UCH"/>
</dbReference>
<dbReference type="GO" id="GO:0005634">
    <property type="term" value="C:nucleus"/>
    <property type="evidence" value="ECO:0007669"/>
    <property type="project" value="TreeGrafter"/>
</dbReference>
<evidence type="ECO:0000259" key="8">
    <source>
        <dbReference type="PROSITE" id="PS50144"/>
    </source>
</evidence>
<keyword evidence="4" id="KW-0645">Protease</keyword>
<dbReference type="SUPFAM" id="SSF54001">
    <property type="entry name" value="Cysteine proteinases"/>
    <property type="match status" value="1"/>
</dbReference>
<dbReference type="AlphaFoldDB" id="A0A397UU13"/>
<evidence type="ECO:0000256" key="4">
    <source>
        <dbReference type="ARBA" id="ARBA00022670"/>
    </source>
</evidence>
<keyword evidence="11" id="KW-1185">Reference proteome</keyword>
<evidence type="ECO:0000313" key="10">
    <source>
        <dbReference type="EMBL" id="RIB13740.1"/>
    </source>
</evidence>